<reference evidence="1 2" key="1">
    <citation type="journal article" date="2022" name="Hortic Res">
        <title>A haplotype resolved chromosomal level avocado genome allows analysis of novel avocado genes.</title>
        <authorList>
            <person name="Nath O."/>
            <person name="Fletcher S.J."/>
            <person name="Hayward A."/>
            <person name="Shaw L.M."/>
            <person name="Masouleh A.K."/>
            <person name="Furtado A."/>
            <person name="Henry R.J."/>
            <person name="Mitter N."/>
        </authorList>
    </citation>
    <scope>NUCLEOTIDE SEQUENCE [LARGE SCALE GENOMIC DNA]</scope>
    <source>
        <strain evidence="2">cv. Hass</strain>
    </source>
</reference>
<dbReference type="Proteomes" id="UP001234297">
    <property type="component" value="Chromosome 1"/>
</dbReference>
<dbReference type="EMBL" id="CM056809">
    <property type="protein sequence ID" value="KAJ8649850.1"/>
    <property type="molecule type" value="Genomic_DNA"/>
</dbReference>
<keyword evidence="2" id="KW-1185">Reference proteome</keyword>
<gene>
    <name evidence="1" type="ORF">MRB53_002873</name>
</gene>
<sequence>MGSTLSENSPPRPCDPQMVIQELINGQKLTSDLQILLGKSSEQGVSPAAKALAEKIFRSIAGAISILNSSETHEGYWNSATTHRCLAPSGDRKTKVSGEKHKIPAAKDQRSGHKRRRTSTTAWRLLSATPYDDGYIWRKYGQKEILGATYPRGYFRCTHKHDQGCQATKHVQKSEDDPSLYVVTYMEQHTCKDVLKTPQLILDSTSGELCVLNYESTMPRKHDRVLTSSFTSLKHETIAEKPIDLNQASSSPSSYLISFDHETFDSHLQKEFSIGDVASSVYSSTSSHNLDMDMKDPFKLDDVLAFGEPEFIM</sequence>
<protein>
    <submittedName>
        <fullName evidence="1">Uncharacterized protein</fullName>
    </submittedName>
</protein>
<comment type="caution">
    <text evidence="1">The sequence shown here is derived from an EMBL/GenBank/DDBJ whole genome shotgun (WGS) entry which is preliminary data.</text>
</comment>
<proteinExistence type="predicted"/>
<evidence type="ECO:0000313" key="2">
    <source>
        <dbReference type="Proteomes" id="UP001234297"/>
    </source>
</evidence>
<accession>A0ACC2MWN2</accession>
<name>A0ACC2MWN2_PERAE</name>
<evidence type="ECO:0000313" key="1">
    <source>
        <dbReference type="EMBL" id="KAJ8649850.1"/>
    </source>
</evidence>
<organism evidence="1 2">
    <name type="scientific">Persea americana</name>
    <name type="common">Avocado</name>
    <dbReference type="NCBI Taxonomy" id="3435"/>
    <lineage>
        <taxon>Eukaryota</taxon>
        <taxon>Viridiplantae</taxon>
        <taxon>Streptophyta</taxon>
        <taxon>Embryophyta</taxon>
        <taxon>Tracheophyta</taxon>
        <taxon>Spermatophyta</taxon>
        <taxon>Magnoliopsida</taxon>
        <taxon>Magnoliidae</taxon>
        <taxon>Laurales</taxon>
        <taxon>Lauraceae</taxon>
        <taxon>Persea</taxon>
    </lineage>
</organism>